<dbReference type="EMBL" id="CP137555">
    <property type="protein sequence ID" value="WOX05015.1"/>
    <property type="molecule type" value="Genomic_DNA"/>
</dbReference>
<evidence type="ECO:0000313" key="4">
    <source>
        <dbReference type="Proteomes" id="UP001302477"/>
    </source>
</evidence>
<accession>A0AAU0MWH8</accession>
<dbReference type="InterPro" id="IPR021109">
    <property type="entry name" value="Peptidase_aspartic_dom_sf"/>
</dbReference>
<dbReference type="Proteomes" id="UP001302477">
    <property type="component" value="Chromosome"/>
</dbReference>
<dbReference type="AlphaFoldDB" id="A0AAU0MWH8"/>
<dbReference type="PROSITE" id="PS51257">
    <property type="entry name" value="PROKAR_LIPOPROTEIN"/>
    <property type="match status" value="1"/>
</dbReference>
<dbReference type="RefSeq" id="WP_318953489.1">
    <property type="nucleotide sequence ID" value="NZ_CP137555.1"/>
</dbReference>
<feature type="chain" id="PRO_5043894165" evidence="1">
    <location>
        <begin position="26"/>
        <end position="229"/>
    </location>
</feature>
<protein>
    <submittedName>
        <fullName evidence="3">RimK/LysX family protein</fullName>
    </submittedName>
</protein>
<dbReference type="InterPro" id="IPR008503">
    <property type="entry name" value="Asp_endopeptidase"/>
</dbReference>
<keyword evidence="4" id="KW-1185">Reference proteome</keyword>
<dbReference type="PANTHER" id="PTHR38037">
    <property type="entry name" value="ZN_PROTEASE DOMAIN-CONTAINING PROTEIN"/>
    <property type="match status" value="1"/>
</dbReference>
<proteinExistence type="predicted"/>
<evidence type="ECO:0000259" key="2">
    <source>
        <dbReference type="Pfam" id="PF05618"/>
    </source>
</evidence>
<keyword evidence="1" id="KW-0732">Signal</keyword>
<dbReference type="Pfam" id="PF05618">
    <property type="entry name" value="Zn_protease"/>
    <property type="match status" value="1"/>
</dbReference>
<dbReference type="KEGG" id="mpaf:R5R33_14895"/>
<dbReference type="PANTHER" id="PTHR38037:SF2">
    <property type="entry name" value="ATP-DEPENDENT ZINC PROTEASE DOMAIN-CONTAINING PROTEIN-RELATED"/>
    <property type="match status" value="1"/>
</dbReference>
<dbReference type="Gene3D" id="2.40.70.10">
    <property type="entry name" value="Acid Proteases"/>
    <property type="match status" value="1"/>
</dbReference>
<feature type="signal peptide" evidence="1">
    <location>
        <begin position="1"/>
        <end position="25"/>
    </location>
</feature>
<evidence type="ECO:0000313" key="3">
    <source>
        <dbReference type="EMBL" id="WOX05015.1"/>
    </source>
</evidence>
<dbReference type="SUPFAM" id="SSF50630">
    <property type="entry name" value="Acid proteases"/>
    <property type="match status" value="1"/>
</dbReference>
<sequence>MRFLPIALFVLVAQLLSGCETQATSATPIESPAAEDVASAMPASFDPSLCPAVEAVVCAEPEIQVVERVVERKVDRVIEVPVAKDKLVLGSEEIFTVEPGGVRLMALVDTGAATCSLSVLELTRFERDGSDWVRFKLEDDDEGLSEKIELPIKRHVRVARPGFDRQRRPIVDMSLTVGEVTHIVEVNLVERGEFEFPLLVGRNFLKDAAVVDVSRKLVQGKPKLPVISK</sequence>
<organism evidence="3 4">
    <name type="scientific">Microbulbifer pacificus</name>
    <dbReference type="NCBI Taxonomy" id="407164"/>
    <lineage>
        <taxon>Bacteria</taxon>
        <taxon>Pseudomonadati</taxon>
        <taxon>Pseudomonadota</taxon>
        <taxon>Gammaproteobacteria</taxon>
        <taxon>Cellvibrionales</taxon>
        <taxon>Microbulbiferaceae</taxon>
        <taxon>Microbulbifer</taxon>
    </lineage>
</organism>
<evidence type="ECO:0000256" key="1">
    <source>
        <dbReference type="SAM" id="SignalP"/>
    </source>
</evidence>
<reference evidence="3 4" key="1">
    <citation type="submission" date="2023-10" db="EMBL/GenBank/DDBJ databases">
        <title>Description of Microbulbifer bruguierae sp. nov., isolated from the sediments of mangrove plant Bruguiera sexangula and comparative genomic analyses of the genus Microbulbifer.</title>
        <authorList>
            <person name="Long M."/>
        </authorList>
    </citation>
    <scope>NUCLEOTIDE SEQUENCE [LARGE SCALE GENOMIC DNA]</scope>
    <source>
        <strain evidence="3 4">SPO729</strain>
    </source>
</reference>
<gene>
    <name evidence="3" type="ORF">R5R33_14895</name>
</gene>
<feature type="domain" description="Retropepsin-like aspartic endopeptidase" evidence="2">
    <location>
        <begin position="88"/>
        <end position="221"/>
    </location>
</feature>
<name>A0AAU0MWH8_9GAMM</name>